<name>A0A0A9B8F0_ARUDO</name>
<organism evidence="2">
    <name type="scientific">Arundo donax</name>
    <name type="common">Giant reed</name>
    <name type="synonym">Donax arundinaceus</name>
    <dbReference type="NCBI Taxonomy" id="35708"/>
    <lineage>
        <taxon>Eukaryota</taxon>
        <taxon>Viridiplantae</taxon>
        <taxon>Streptophyta</taxon>
        <taxon>Embryophyta</taxon>
        <taxon>Tracheophyta</taxon>
        <taxon>Spermatophyta</taxon>
        <taxon>Magnoliopsida</taxon>
        <taxon>Liliopsida</taxon>
        <taxon>Poales</taxon>
        <taxon>Poaceae</taxon>
        <taxon>PACMAD clade</taxon>
        <taxon>Arundinoideae</taxon>
        <taxon>Arundineae</taxon>
        <taxon>Arundo</taxon>
    </lineage>
</organism>
<dbReference type="AlphaFoldDB" id="A0A0A9B8F0"/>
<accession>A0A0A9B8F0</accession>
<protein>
    <submittedName>
        <fullName evidence="2">Uncharacterized protein</fullName>
    </submittedName>
</protein>
<feature type="region of interest" description="Disordered" evidence="1">
    <location>
        <begin position="1"/>
        <end position="26"/>
    </location>
</feature>
<evidence type="ECO:0000256" key="1">
    <source>
        <dbReference type="SAM" id="MobiDB-lite"/>
    </source>
</evidence>
<reference evidence="2" key="2">
    <citation type="journal article" date="2015" name="Data Brief">
        <title>Shoot transcriptome of the giant reed, Arundo donax.</title>
        <authorList>
            <person name="Barrero R.A."/>
            <person name="Guerrero F.D."/>
            <person name="Moolhuijzen P."/>
            <person name="Goolsby J.A."/>
            <person name="Tidwell J."/>
            <person name="Bellgard S.E."/>
            <person name="Bellgard M.I."/>
        </authorList>
    </citation>
    <scope>NUCLEOTIDE SEQUENCE</scope>
    <source>
        <tissue evidence="2">Shoot tissue taken approximately 20 cm above the soil surface</tissue>
    </source>
</reference>
<sequence>MSRRRPAMHPMLRLGAAEEHVNEPRR</sequence>
<dbReference type="EMBL" id="GBRH01237646">
    <property type="protein sequence ID" value="JAD60249.1"/>
    <property type="molecule type" value="Transcribed_RNA"/>
</dbReference>
<reference evidence="2" key="1">
    <citation type="submission" date="2014-09" db="EMBL/GenBank/DDBJ databases">
        <authorList>
            <person name="Magalhaes I.L.F."/>
            <person name="Oliveira U."/>
            <person name="Santos F.R."/>
            <person name="Vidigal T.H.D.A."/>
            <person name="Brescovit A.D."/>
            <person name="Santos A.J."/>
        </authorList>
    </citation>
    <scope>NUCLEOTIDE SEQUENCE</scope>
    <source>
        <tissue evidence="2">Shoot tissue taken approximately 20 cm above the soil surface</tissue>
    </source>
</reference>
<feature type="compositionally biased region" description="Basic and acidic residues" evidence="1">
    <location>
        <begin position="16"/>
        <end position="26"/>
    </location>
</feature>
<evidence type="ECO:0000313" key="2">
    <source>
        <dbReference type="EMBL" id="JAD60249.1"/>
    </source>
</evidence>
<proteinExistence type="predicted"/>